<accession>A0A9D3YW98</accession>
<dbReference type="EMBL" id="JAIWYP010000014">
    <property type="protein sequence ID" value="KAH3708268.1"/>
    <property type="molecule type" value="Genomic_DNA"/>
</dbReference>
<organism evidence="1 2">
    <name type="scientific">Dreissena polymorpha</name>
    <name type="common">Zebra mussel</name>
    <name type="synonym">Mytilus polymorpha</name>
    <dbReference type="NCBI Taxonomy" id="45954"/>
    <lineage>
        <taxon>Eukaryota</taxon>
        <taxon>Metazoa</taxon>
        <taxon>Spiralia</taxon>
        <taxon>Lophotrochozoa</taxon>
        <taxon>Mollusca</taxon>
        <taxon>Bivalvia</taxon>
        <taxon>Autobranchia</taxon>
        <taxon>Heteroconchia</taxon>
        <taxon>Euheterodonta</taxon>
        <taxon>Imparidentia</taxon>
        <taxon>Neoheterodontei</taxon>
        <taxon>Myida</taxon>
        <taxon>Dreissenoidea</taxon>
        <taxon>Dreissenidae</taxon>
        <taxon>Dreissena</taxon>
    </lineage>
</organism>
<evidence type="ECO:0000313" key="2">
    <source>
        <dbReference type="Proteomes" id="UP000828390"/>
    </source>
</evidence>
<sequence length="64" mass="7521">MRKTKRVQPRNTVCRYLDADANHMGNTWIKLKRLAQNRRNALMKIVGGPDGTTDVDEKIYIREY</sequence>
<name>A0A9D3YW98_DREPO</name>
<dbReference type="AlphaFoldDB" id="A0A9D3YW98"/>
<gene>
    <name evidence="1" type="ORF">DPMN_067715</name>
</gene>
<protein>
    <submittedName>
        <fullName evidence="1">Uncharacterized protein</fullName>
    </submittedName>
</protein>
<comment type="caution">
    <text evidence="1">The sequence shown here is derived from an EMBL/GenBank/DDBJ whole genome shotgun (WGS) entry which is preliminary data.</text>
</comment>
<reference evidence="1" key="1">
    <citation type="journal article" date="2019" name="bioRxiv">
        <title>The Genome of the Zebra Mussel, Dreissena polymorpha: A Resource for Invasive Species Research.</title>
        <authorList>
            <person name="McCartney M.A."/>
            <person name="Auch B."/>
            <person name="Kono T."/>
            <person name="Mallez S."/>
            <person name="Zhang Y."/>
            <person name="Obille A."/>
            <person name="Becker A."/>
            <person name="Abrahante J.E."/>
            <person name="Garbe J."/>
            <person name="Badalamenti J.P."/>
            <person name="Herman A."/>
            <person name="Mangelson H."/>
            <person name="Liachko I."/>
            <person name="Sullivan S."/>
            <person name="Sone E.D."/>
            <person name="Koren S."/>
            <person name="Silverstein K.A.T."/>
            <person name="Beckman K.B."/>
            <person name="Gohl D.M."/>
        </authorList>
    </citation>
    <scope>NUCLEOTIDE SEQUENCE</scope>
    <source>
        <strain evidence="1">Duluth1</strain>
        <tissue evidence="1">Whole animal</tissue>
    </source>
</reference>
<evidence type="ECO:0000313" key="1">
    <source>
        <dbReference type="EMBL" id="KAH3708268.1"/>
    </source>
</evidence>
<dbReference type="Proteomes" id="UP000828390">
    <property type="component" value="Unassembled WGS sequence"/>
</dbReference>
<keyword evidence="2" id="KW-1185">Reference proteome</keyword>
<reference evidence="1" key="2">
    <citation type="submission" date="2020-11" db="EMBL/GenBank/DDBJ databases">
        <authorList>
            <person name="McCartney M.A."/>
            <person name="Auch B."/>
            <person name="Kono T."/>
            <person name="Mallez S."/>
            <person name="Becker A."/>
            <person name="Gohl D.M."/>
            <person name="Silverstein K.A.T."/>
            <person name="Koren S."/>
            <person name="Bechman K.B."/>
            <person name="Herman A."/>
            <person name="Abrahante J.E."/>
            <person name="Garbe J."/>
        </authorList>
    </citation>
    <scope>NUCLEOTIDE SEQUENCE</scope>
    <source>
        <strain evidence="1">Duluth1</strain>
        <tissue evidence="1">Whole animal</tissue>
    </source>
</reference>
<proteinExistence type="predicted"/>